<dbReference type="EMBL" id="LN794217">
    <property type="protein sequence ID" value="CEO16992.1"/>
    <property type="molecule type" value="Genomic_DNA"/>
</dbReference>
<dbReference type="HOGENOM" id="CLU_074237_2_0_5"/>
<keyword evidence="4 7" id="KW-0694">RNA-binding</keyword>
<reference evidence="12 13" key="1">
    <citation type="submission" date="2015-01" db="EMBL/GenBank/DDBJ databases">
        <title>Draft genome sequence of Rickettsia monacensis strain IrR/Munich.</title>
        <authorList>
            <person name="Felsheim R.F."/>
            <person name="Johnson S.L."/>
            <person name="Kurtti T.J."/>
            <person name="Munderloh U.G."/>
        </authorList>
    </citation>
    <scope>NUCLEOTIDE SEQUENCE [LARGE SCALE GENOMIC DNA]</scope>
    <source>
        <strain evidence="12 13">IrR/Munich</strain>
    </source>
</reference>
<dbReference type="InterPro" id="IPR036769">
    <property type="entry name" value="Ribosomal_uL11_C_sf"/>
</dbReference>
<dbReference type="FunFam" id="3.30.1550.10:FF:000005">
    <property type="entry name" value="50S ribosomal protein L11"/>
    <property type="match status" value="1"/>
</dbReference>
<evidence type="ECO:0000313" key="12">
    <source>
        <dbReference type="EMBL" id="CEO16992.1"/>
    </source>
</evidence>
<dbReference type="GO" id="GO:0070180">
    <property type="term" value="F:large ribosomal subunit rRNA binding"/>
    <property type="evidence" value="ECO:0007669"/>
    <property type="project" value="UniProtKB-UniRule"/>
</dbReference>
<protein>
    <recommendedName>
        <fullName evidence="7">Large ribosomal subunit protein uL11</fullName>
    </recommendedName>
</protein>
<dbReference type="SUPFAM" id="SSF54747">
    <property type="entry name" value="Ribosomal L11/L12e N-terminal domain"/>
    <property type="match status" value="1"/>
</dbReference>
<dbReference type="KEGG" id="rmc:RMONA_02970"/>
<dbReference type="GO" id="GO:0022625">
    <property type="term" value="C:cytosolic large ribosomal subunit"/>
    <property type="evidence" value="ECO:0007669"/>
    <property type="project" value="TreeGrafter"/>
</dbReference>
<evidence type="ECO:0000256" key="7">
    <source>
        <dbReference type="HAMAP-Rule" id="MF_00736"/>
    </source>
</evidence>
<dbReference type="HAMAP" id="MF_00736">
    <property type="entry name" value="Ribosomal_uL11"/>
    <property type="match status" value="1"/>
</dbReference>
<dbReference type="Pfam" id="PF03946">
    <property type="entry name" value="Ribosomal_L11_N"/>
    <property type="match status" value="1"/>
</dbReference>
<sequence length="145" mass="15364">MSQKAIKGYINLIIPVAGATPAPPIGPALGQRKVNIAAFCKDFNDATQGMEKGVPLPTVITVYEDSSFSFKIKTPPASYFLKKYAKITKGSSATKKEAVVGKVTMDDCREIAKLKIPDLNTKNIEAATKIICGSAASMGLEVVGN</sequence>
<organism evidence="12 13">
    <name type="scientific">Rickettsia monacensis</name>
    <dbReference type="NCBI Taxonomy" id="109232"/>
    <lineage>
        <taxon>Bacteria</taxon>
        <taxon>Pseudomonadati</taxon>
        <taxon>Pseudomonadota</taxon>
        <taxon>Alphaproteobacteria</taxon>
        <taxon>Rickettsiales</taxon>
        <taxon>Rickettsiaceae</taxon>
        <taxon>Rickettsieae</taxon>
        <taxon>Rickettsia</taxon>
        <taxon>spotted fever group</taxon>
    </lineage>
</organism>
<dbReference type="GO" id="GO:0003735">
    <property type="term" value="F:structural constituent of ribosome"/>
    <property type="evidence" value="ECO:0007669"/>
    <property type="project" value="InterPro"/>
</dbReference>
<dbReference type="InterPro" id="IPR000911">
    <property type="entry name" value="Ribosomal_uL11"/>
</dbReference>
<proteinExistence type="inferred from homology"/>
<gene>
    <name evidence="7 12" type="primary">rplK</name>
    <name evidence="12" type="ORF">RMONA_02970</name>
</gene>
<evidence type="ECO:0000256" key="1">
    <source>
        <dbReference type="ARBA" id="ARBA00010537"/>
    </source>
</evidence>
<name>A0A0B7IYH1_9RICK</name>
<evidence type="ECO:0000256" key="6">
    <source>
        <dbReference type="ARBA" id="ARBA00023274"/>
    </source>
</evidence>
<reference evidence="13" key="2">
    <citation type="submission" date="2015-01" db="EMBL/GenBank/DDBJ databases">
        <authorList>
            <person name="Felsheim R."/>
        </authorList>
    </citation>
    <scope>NUCLEOTIDE SEQUENCE [LARGE SCALE GENOMIC DNA]</scope>
    <source>
        <strain evidence="13">IrR/Munich</strain>
    </source>
</reference>
<comment type="subunit">
    <text evidence="7">Part of the ribosomal stalk of the 50S ribosomal subunit. Interacts with L10 and the large rRNA to form the base of the stalk. L10 forms an elongated spine to which L12 dimers bind in a sequential fashion forming a multimeric L10(L12)X complex.</text>
</comment>
<comment type="PTM">
    <text evidence="7 9">One or more lysine residues are methylated.</text>
</comment>
<dbReference type="PROSITE" id="PS00359">
    <property type="entry name" value="RIBOSOMAL_L11"/>
    <property type="match status" value="1"/>
</dbReference>
<dbReference type="PANTHER" id="PTHR11661">
    <property type="entry name" value="60S RIBOSOMAL PROTEIN L12"/>
    <property type="match status" value="1"/>
</dbReference>
<accession>A0A0B7IYH1</accession>
<dbReference type="InterPro" id="IPR020783">
    <property type="entry name" value="Ribosomal_uL11_C"/>
</dbReference>
<dbReference type="Gene3D" id="3.30.1550.10">
    <property type="entry name" value="Ribosomal protein L11/L12, N-terminal domain"/>
    <property type="match status" value="1"/>
</dbReference>
<dbReference type="InterPro" id="IPR006519">
    <property type="entry name" value="Ribosomal_uL11_bac-typ"/>
</dbReference>
<evidence type="ECO:0000259" key="10">
    <source>
        <dbReference type="Pfam" id="PF00298"/>
    </source>
</evidence>
<evidence type="ECO:0000256" key="8">
    <source>
        <dbReference type="RuleBase" id="RU003978"/>
    </source>
</evidence>
<dbReference type="STRING" id="109232.RMONA_02970"/>
<keyword evidence="5 7" id="KW-0689">Ribosomal protein</keyword>
<evidence type="ECO:0000256" key="5">
    <source>
        <dbReference type="ARBA" id="ARBA00022980"/>
    </source>
</evidence>
<dbReference type="Gene3D" id="1.10.10.250">
    <property type="entry name" value="Ribosomal protein L11, C-terminal domain"/>
    <property type="match status" value="1"/>
</dbReference>
<evidence type="ECO:0000256" key="2">
    <source>
        <dbReference type="ARBA" id="ARBA00022481"/>
    </source>
</evidence>
<dbReference type="PANTHER" id="PTHR11661:SF1">
    <property type="entry name" value="LARGE RIBOSOMAL SUBUNIT PROTEIN UL11M"/>
    <property type="match status" value="1"/>
</dbReference>
<evidence type="ECO:0000313" key="13">
    <source>
        <dbReference type="Proteomes" id="UP000018149"/>
    </source>
</evidence>
<evidence type="ECO:0000256" key="9">
    <source>
        <dbReference type="RuleBase" id="RU003979"/>
    </source>
</evidence>
<comment type="function">
    <text evidence="7 9">Forms part of the ribosomal stalk which helps the ribosome interact with GTP-bound translation factors.</text>
</comment>
<keyword evidence="6 7" id="KW-0687">Ribonucleoprotein</keyword>
<dbReference type="CDD" id="cd00349">
    <property type="entry name" value="Ribosomal_L11"/>
    <property type="match status" value="1"/>
</dbReference>
<dbReference type="InterPro" id="IPR020785">
    <property type="entry name" value="Ribosomal_uL11_CS"/>
</dbReference>
<dbReference type="SMART" id="SM00649">
    <property type="entry name" value="RL11"/>
    <property type="match status" value="1"/>
</dbReference>
<evidence type="ECO:0000256" key="4">
    <source>
        <dbReference type="ARBA" id="ARBA00022884"/>
    </source>
</evidence>
<dbReference type="AlphaFoldDB" id="A0A0B7IYH1"/>
<dbReference type="GO" id="GO:0006412">
    <property type="term" value="P:translation"/>
    <property type="evidence" value="ECO:0007669"/>
    <property type="project" value="UniProtKB-UniRule"/>
</dbReference>
<dbReference type="SUPFAM" id="SSF46906">
    <property type="entry name" value="Ribosomal protein L11, C-terminal domain"/>
    <property type="match status" value="1"/>
</dbReference>
<keyword evidence="2 7" id="KW-0488">Methylation</keyword>
<keyword evidence="13" id="KW-1185">Reference proteome</keyword>
<dbReference type="InterPro" id="IPR036796">
    <property type="entry name" value="Ribosomal_uL11_N_sf"/>
</dbReference>
<dbReference type="NCBIfam" id="TIGR01632">
    <property type="entry name" value="L11_bact"/>
    <property type="match status" value="1"/>
</dbReference>
<dbReference type="Pfam" id="PF00298">
    <property type="entry name" value="Ribosomal_L11"/>
    <property type="match status" value="1"/>
</dbReference>
<keyword evidence="3 7" id="KW-0699">rRNA-binding</keyword>
<dbReference type="InterPro" id="IPR020784">
    <property type="entry name" value="Ribosomal_uL11_N"/>
</dbReference>
<dbReference type="Proteomes" id="UP000018149">
    <property type="component" value="Chromosome I"/>
</dbReference>
<comment type="similarity">
    <text evidence="1 7 8">Belongs to the universal ribosomal protein uL11 family.</text>
</comment>
<feature type="domain" description="Large ribosomal subunit protein uL11 C-terminal" evidence="10">
    <location>
        <begin position="73"/>
        <end position="142"/>
    </location>
</feature>
<feature type="domain" description="Large ribosomal subunit protein uL11 N-terminal" evidence="11">
    <location>
        <begin position="10"/>
        <end position="68"/>
    </location>
</feature>
<dbReference type="RefSeq" id="WP_023507508.1">
    <property type="nucleotide sequence ID" value="NZ_LN794217.1"/>
</dbReference>
<evidence type="ECO:0000256" key="3">
    <source>
        <dbReference type="ARBA" id="ARBA00022730"/>
    </source>
</evidence>
<evidence type="ECO:0000259" key="11">
    <source>
        <dbReference type="Pfam" id="PF03946"/>
    </source>
</evidence>